<keyword evidence="1 10" id="KW-0235">DNA replication</keyword>
<dbReference type="EMBL" id="AZRL01000003">
    <property type="protein sequence ID" value="PNR98067.1"/>
    <property type="molecule type" value="Genomic_DNA"/>
</dbReference>
<dbReference type="GO" id="GO:0009408">
    <property type="term" value="P:response to heat"/>
    <property type="evidence" value="ECO:0007669"/>
    <property type="project" value="InterPro"/>
</dbReference>
<feature type="binding site" evidence="10">
    <location>
        <position position="224"/>
    </location>
    <ligand>
        <name>Zn(2+)</name>
        <dbReference type="ChEBI" id="CHEBI:29105"/>
        <label>1</label>
    </ligand>
</feature>
<comment type="cofactor">
    <cofactor evidence="10">
        <name>Zn(2+)</name>
        <dbReference type="ChEBI" id="CHEBI:29105"/>
    </cofactor>
    <text evidence="10">Binds 2 Zn(2+) ions per monomer.</text>
</comment>
<dbReference type="FunFam" id="2.60.260.20:FF:000013">
    <property type="entry name" value="DnaJ subfamily B member 11"/>
    <property type="match status" value="1"/>
</dbReference>
<dbReference type="NCBIfam" id="TIGR02349">
    <property type="entry name" value="DnaJ_bact"/>
    <property type="match status" value="1"/>
</dbReference>
<evidence type="ECO:0000256" key="7">
    <source>
        <dbReference type="ARBA" id="ARBA00023186"/>
    </source>
</evidence>
<evidence type="ECO:0000256" key="2">
    <source>
        <dbReference type="ARBA" id="ARBA00022723"/>
    </source>
</evidence>
<evidence type="ECO:0000256" key="3">
    <source>
        <dbReference type="ARBA" id="ARBA00022737"/>
    </source>
</evidence>
<name>A0A2K1P5S2_9BACT</name>
<comment type="function">
    <text evidence="10">Participates actively in the response to hyperosmotic and heat shock by preventing the aggregation of stress-denatured proteins and by disaggregating proteins, also in an autonomous, DnaK-independent fashion. Unfolded proteins bind initially to DnaJ; upon interaction with the DnaJ-bound protein, DnaK hydrolyzes its bound ATP, resulting in the formation of a stable complex. GrpE releases ADP from DnaK; ATP binding to DnaK triggers the release of the substrate protein, thus completing the reaction cycle. Several rounds of ATP-dependent interactions between DnaJ, DnaK and GrpE are required for fully efficient folding. Also involved, together with DnaK and GrpE, in the DNA replication of plasmids through activation of initiation proteins.</text>
</comment>
<dbReference type="InterPro" id="IPR008971">
    <property type="entry name" value="HSP40/DnaJ_pept-bd"/>
</dbReference>
<dbReference type="InterPro" id="IPR036869">
    <property type="entry name" value="J_dom_sf"/>
</dbReference>
<dbReference type="Gene3D" id="6.20.20.10">
    <property type="match status" value="2"/>
</dbReference>
<dbReference type="InterPro" id="IPR018253">
    <property type="entry name" value="DnaJ_domain_CS"/>
</dbReference>
<evidence type="ECO:0000256" key="5">
    <source>
        <dbReference type="ARBA" id="ARBA00022833"/>
    </source>
</evidence>
<feature type="domain" description="J" evidence="12">
    <location>
        <begin position="6"/>
        <end position="72"/>
    </location>
</feature>
<dbReference type="InterPro" id="IPR036410">
    <property type="entry name" value="HSP_DnaJ_Cys-rich_dom_sf"/>
</dbReference>
<keyword evidence="10" id="KW-0963">Cytoplasm</keyword>
<comment type="caution">
    <text evidence="14">The sequence shown here is derived from an EMBL/GenBank/DDBJ whole genome shotgun (WGS) entry which is preliminary data.</text>
</comment>
<dbReference type="SUPFAM" id="SSF46565">
    <property type="entry name" value="Chaperone J-domain"/>
    <property type="match status" value="1"/>
</dbReference>
<evidence type="ECO:0000256" key="8">
    <source>
        <dbReference type="ARBA" id="ARBA00061004"/>
    </source>
</evidence>
<dbReference type="PROSITE" id="PS00636">
    <property type="entry name" value="DNAJ_1"/>
    <property type="match status" value="1"/>
</dbReference>
<dbReference type="GO" id="GO:0006260">
    <property type="term" value="P:DNA replication"/>
    <property type="evidence" value="ECO:0007669"/>
    <property type="project" value="UniProtKB-KW"/>
</dbReference>
<dbReference type="CDD" id="cd10719">
    <property type="entry name" value="DnaJ_zf"/>
    <property type="match status" value="1"/>
</dbReference>
<dbReference type="PANTHER" id="PTHR43096">
    <property type="entry name" value="DNAJ HOMOLOG 1, MITOCHONDRIAL-RELATED"/>
    <property type="match status" value="1"/>
</dbReference>
<dbReference type="GO" id="GO:0042026">
    <property type="term" value="P:protein refolding"/>
    <property type="evidence" value="ECO:0007669"/>
    <property type="project" value="TreeGrafter"/>
</dbReference>
<dbReference type="NCBIfam" id="NF008035">
    <property type="entry name" value="PRK10767.1"/>
    <property type="match status" value="1"/>
</dbReference>
<dbReference type="Proteomes" id="UP000236434">
    <property type="component" value="Unassembled WGS sequence"/>
</dbReference>
<gene>
    <name evidence="10" type="primary">dnaJ</name>
    <name evidence="14" type="ORF">X929_01540</name>
</gene>
<dbReference type="OrthoDB" id="9779889at2"/>
<comment type="similarity">
    <text evidence="8 10">Belongs to the DnaJ family.</text>
</comment>
<feature type="binding site" evidence="10">
    <location>
        <position position="184"/>
    </location>
    <ligand>
        <name>Zn(2+)</name>
        <dbReference type="ChEBI" id="CHEBI:29105"/>
        <label>2</label>
    </ligand>
</feature>
<dbReference type="Gene3D" id="1.10.287.110">
    <property type="entry name" value="DnaJ domain"/>
    <property type="match status" value="1"/>
</dbReference>
<evidence type="ECO:0000256" key="11">
    <source>
        <dbReference type="PROSITE-ProRule" id="PRU00546"/>
    </source>
</evidence>
<feature type="binding site" evidence="10">
    <location>
        <position position="227"/>
    </location>
    <ligand>
        <name>Zn(2+)</name>
        <dbReference type="ChEBI" id="CHEBI:29105"/>
        <label>1</label>
    </ligand>
</feature>
<dbReference type="PROSITE" id="PS51188">
    <property type="entry name" value="ZF_CR"/>
    <property type="match status" value="1"/>
</dbReference>
<evidence type="ECO:0000313" key="15">
    <source>
        <dbReference type="Proteomes" id="UP000236434"/>
    </source>
</evidence>
<evidence type="ECO:0000313" key="14">
    <source>
        <dbReference type="EMBL" id="PNR98067.1"/>
    </source>
</evidence>
<feature type="zinc finger region" description="CR-type" evidence="11">
    <location>
        <begin position="154"/>
        <end position="236"/>
    </location>
</feature>
<keyword evidence="5 10" id="KW-0862">Zinc</keyword>
<feature type="binding site" evidence="10">
    <location>
        <position position="170"/>
    </location>
    <ligand>
        <name>Zn(2+)</name>
        <dbReference type="ChEBI" id="CHEBI:29105"/>
        <label>1</label>
    </ligand>
</feature>
<keyword evidence="7 10" id="KW-0143">Chaperone</keyword>
<keyword evidence="3 10" id="KW-0677">Repeat</keyword>
<keyword evidence="6 10" id="KW-0346">Stress response</keyword>
<dbReference type="GO" id="GO:0005524">
    <property type="term" value="F:ATP binding"/>
    <property type="evidence" value="ECO:0007669"/>
    <property type="project" value="InterPro"/>
</dbReference>
<evidence type="ECO:0000256" key="4">
    <source>
        <dbReference type="ARBA" id="ARBA00022771"/>
    </source>
</evidence>
<dbReference type="HAMAP" id="MF_01152">
    <property type="entry name" value="DnaJ"/>
    <property type="match status" value="1"/>
</dbReference>
<feature type="domain" description="CR-type" evidence="13">
    <location>
        <begin position="154"/>
        <end position="236"/>
    </location>
</feature>
<dbReference type="AlphaFoldDB" id="A0A2K1P5S2"/>
<keyword evidence="4 10" id="KW-0863">Zinc-finger</keyword>
<feature type="binding site" evidence="10">
    <location>
        <position position="187"/>
    </location>
    <ligand>
        <name>Zn(2+)</name>
        <dbReference type="ChEBI" id="CHEBI:29105"/>
        <label>2</label>
    </ligand>
</feature>
<reference evidence="14 15" key="1">
    <citation type="submission" date="2013-12" db="EMBL/GenBank/DDBJ databases">
        <title>Comparative genomics of Petrotoga isolates.</title>
        <authorList>
            <person name="Nesbo C.L."/>
            <person name="Charchuk R."/>
            <person name="Chow K."/>
        </authorList>
    </citation>
    <scope>NUCLEOTIDE SEQUENCE [LARGE SCALE GENOMIC DNA]</scope>
    <source>
        <strain evidence="14 15">DSM 13574</strain>
    </source>
</reference>
<dbReference type="Pfam" id="PF00684">
    <property type="entry name" value="DnaJ_CXXCXGXG"/>
    <property type="match status" value="1"/>
</dbReference>
<feature type="repeat" description="CXXCXGXG motif" evidence="10">
    <location>
        <begin position="184"/>
        <end position="191"/>
    </location>
</feature>
<dbReference type="SMART" id="SM00271">
    <property type="entry name" value="DnaJ"/>
    <property type="match status" value="1"/>
</dbReference>
<protein>
    <recommendedName>
        <fullName evidence="9 10">Chaperone protein DnaJ</fullName>
    </recommendedName>
</protein>
<proteinExistence type="inferred from homology"/>
<evidence type="ECO:0000256" key="10">
    <source>
        <dbReference type="HAMAP-Rule" id="MF_01152"/>
    </source>
</evidence>
<dbReference type="CDD" id="cd10747">
    <property type="entry name" value="DnaJ_C"/>
    <property type="match status" value="1"/>
</dbReference>
<evidence type="ECO:0000259" key="12">
    <source>
        <dbReference type="PROSITE" id="PS50076"/>
    </source>
</evidence>
<dbReference type="CDD" id="cd06257">
    <property type="entry name" value="DnaJ"/>
    <property type="match status" value="1"/>
</dbReference>
<feature type="repeat" description="CXXCXGXG motif" evidence="10">
    <location>
        <begin position="167"/>
        <end position="174"/>
    </location>
</feature>
<dbReference type="PROSITE" id="PS50076">
    <property type="entry name" value="DNAJ_2"/>
    <property type="match status" value="1"/>
</dbReference>
<dbReference type="GO" id="GO:0008270">
    <property type="term" value="F:zinc ion binding"/>
    <property type="evidence" value="ECO:0007669"/>
    <property type="project" value="UniProtKB-UniRule"/>
</dbReference>
<comment type="domain">
    <text evidence="10">The J domain is necessary and sufficient to stimulate DnaK ATPase activity. Zinc center 1 plays an important role in the autonomous, DnaK-independent chaperone activity of DnaJ. Zinc center 2 is essential for interaction with DnaK and for DnaJ activity.</text>
</comment>
<dbReference type="SUPFAM" id="SSF49493">
    <property type="entry name" value="HSP40/DnaJ peptide-binding domain"/>
    <property type="match status" value="2"/>
</dbReference>
<accession>A0A2K1P5S2</accession>
<evidence type="ECO:0000256" key="9">
    <source>
        <dbReference type="ARBA" id="ARBA00067609"/>
    </source>
</evidence>
<feature type="binding site" evidence="10">
    <location>
        <position position="210"/>
    </location>
    <ligand>
        <name>Zn(2+)</name>
        <dbReference type="ChEBI" id="CHEBI:29105"/>
        <label>2</label>
    </ligand>
</feature>
<dbReference type="PRINTS" id="PR00625">
    <property type="entry name" value="JDOMAIN"/>
</dbReference>
<evidence type="ECO:0000256" key="6">
    <source>
        <dbReference type="ARBA" id="ARBA00023016"/>
    </source>
</evidence>
<dbReference type="InterPro" id="IPR001623">
    <property type="entry name" value="DnaJ_domain"/>
</dbReference>
<dbReference type="GO" id="GO:0051082">
    <property type="term" value="F:unfolded protein binding"/>
    <property type="evidence" value="ECO:0007669"/>
    <property type="project" value="UniProtKB-UniRule"/>
</dbReference>
<comment type="subcellular location">
    <subcellularLocation>
        <location evidence="10">Cytoplasm</location>
    </subcellularLocation>
</comment>
<dbReference type="PANTHER" id="PTHR43096:SF52">
    <property type="entry name" value="DNAJ HOMOLOG 1, MITOCHONDRIAL-RELATED"/>
    <property type="match status" value="1"/>
</dbReference>
<keyword evidence="2 10" id="KW-0479">Metal-binding</keyword>
<dbReference type="Pfam" id="PF01556">
    <property type="entry name" value="DnaJ_C"/>
    <property type="match status" value="1"/>
</dbReference>
<dbReference type="FunFam" id="2.10.230.10:FF:000002">
    <property type="entry name" value="Molecular chaperone DnaJ"/>
    <property type="match status" value="1"/>
</dbReference>
<dbReference type="InterPro" id="IPR001305">
    <property type="entry name" value="HSP_DnaJ_Cys-rich_dom"/>
</dbReference>
<feature type="binding site" evidence="10">
    <location>
        <position position="213"/>
    </location>
    <ligand>
        <name>Zn(2+)</name>
        <dbReference type="ChEBI" id="CHEBI:29105"/>
        <label>2</label>
    </ligand>
</feature>
<dbReference type="GO" id="GO:0031072">
    <property type="term" value="F:heat shock protein binding"/>
    <property type="evidence" value="ECO:0007669"/>
    <property type="project" value="InterPro"/>
</dbReference>
<comment type="subunit">
    <text evidence="10">Homodimer.</text>
</comment>
<dbReference type="Pfam" id="PF00226">
    <property type="entry name" value="DnaJ"/>
    <property type="match status" value="1"/>
</dbReference>
<dbReference type="SUPFAM" id="SSF57938">
    <property type="entry name" value="DnaJ/Hsp40 cysteine-rich domain"/>
    <property type="match status" value="1"/>
</dbReference>
<organism evidence="14 15">
    <name type="scientific">Petrotoga olearia DSM 13574</name>
    <dbReference type="NCBI Taxonomy" id="1122955"/>
    <lineage>
        <taxon>Bacteria</taxon>
        <taxon>Thermotogati</taxon>
        <taxon>Thermotogota</taxon>
        <taxon>Thermotogae</taxon>
        <taxon>Petrotogales</taxon>
        <taxon>Petrotogaceae</taxon>
        <taxon>Petrotoga</taxon>
    </lineage>
</organism>
<dbReference type="InterPro" id="IPR002939">
    <property type="entry name" value="DnaJ_C"/>
</dbReference>
<feature type="repeat" description="CXXCXGXG motif" evidence="10">
    <location>
        <begin position="224"/>
        <end position="231"/>
    </location>
</feature>
<evidence type="ECO:0000256" key="1">
    <source>
        <dbReference type="ARBA" id="ARBA00022705"/>
    </source>
</evidence>
<sequence>MAERKDYYKILGVDRNASQEEIKKAYRQKVKEWHPDRHIENKEEAERKFKEIQEAYEVLSDPQKRKVYDRFGFVPEEGTAYTGQRSAGGGIGDIFGDIFGEDFGGGTVSDFFDMFFGTEGSRGRSSSRQRNVVKERGEDINVVISLKLEEIMYDVKKIVEYNRYEECHHCHGTGAENGTSFETCPRCNGRGVIREEQRSFFGSFVRTYACPRCNGEGRIISRRCSYCGGSGKVLKKERIEVTIPAGVPNSYTMRIKGKGNAGKNGGPNGDLIVQVRVLPHEKFIRKGADLETEITINYLKAVLGGTVKIPTLEGDFEEELPEGTNPGTILRFKNMGLPEFGGGKRGDLYVKINVKINKPSRKEKKILSQLLEETNVE</sequence>
<evidence type="ECO:0000259" key="13">
    <source>
        <dbReference type="PROSITE" id="PS51188"/>
    </source>
</evidence>
<dbReference type="Gene3D" id="2.60.260.20">
    <property type="entry name" value="Urease metallochaperone UreE, N-terminal domain"/>
    <property type="match status" value="2"/>
</dbReference>
<feature type="binding site" evidence="10">
    <location>
        <position position="167"/>
    </location>
    <ligand>
        <name>Zn(2+)</name>
        <dbReference type="ChEBI" id="CHEBI:29105"/>
        <label>1</label>
    </ligand>
</feature>
<dbReference type="GO" id="GO:0005737">
    <property type="term" value="C:cytoplasm"/>
    <property type="evidence" value="ECO:0007669"/>
    <property type="project" value="UniProtKB-SubCell"/>
</dbReference>
<dbReference type="InterPro" id="IPR012724">
    <property type="entry name" value="DnaJ"/>
</dbReference>
<feature type="repeat" description="CXXCXGXG motif" evidence="10">
    <location>
        <begin position="210"/>
        <end position="217"/>
    </location>
</feature>